<reference evidence="2 3" key="1">
    <citation type="journal article" date="2015" name="Genome Announc.">
        <title>Draft Genome Sequence of a Heterotrophic Facultative Anaerobic Thermophilic Bacterium, Ardenticatena maritima Strain 110ST.</title>
        <authorList>
            <person name="Kawaichi S."/>
            <person name="Yoshida T."/>
            <person name="Sako Y."/>
            <person name="Nakamura R."/>
        </authorList>
    </citation>
    <scope>NUCLEOTIDE SEQUENCE [LARGE SCALE GENOMIC DNA]</scope>
    <source>
        <strain evidence="2 3">110S</strain>
    </source>
</reference>
<accession>A0A0M9UDJ2</accession>
<sequence length="230" mass="25465">MQEILEGVWWIRRPMVNVYVVQTHEGLWLVDAGTPWDAKALLAALRSLGVERGDLRAILLTHGDFDHVGSAAHLRDTLHAPIWVHPADAEAVAGRAPIRRRVVGGLATRLSIALSSRLVHAPPVEPDRTLADGEVLAEGCLHVIHTPGHTDGHVCFFDERRCLLFGGDVVRTSRRRMYRPPFVLADADAQRQTLRKLATLKFDRAVFGHGPPILNDADHLLRAELTALEP</sequence>
<dbReference type="Proteomes" id="UP000037784">
    <property type="component" value="Unassembled WGS sequence"/>
</dbReference>
<keyword evidence="3" id="KW-1185">Reference proteome</keyword>
<dbReference type="Pfam" id="PF00753">
    <property type="entry name" value="Lactamase_B"/>
    <property type="match status" value="1"/>
</dbReference>
<evidence type="ECO:0000259" key="1">
    <source>
        <dbReference type="SMART" id="SM00849"/>
    </source>
</evidence>
<dbReference type="InParanoid" id="A0A0M9UDJ2"/>
<dbReference type="PANTHER" id="PTHR42951">
    <property type="entry name" value="METALLO-BETA-LACTAMASE DOMAIN-CONTAINING"/>
    <property type="match status" value="1"/>
</dbReference>
<dbReference type="EMBL" id="BBZA01000225">
    <property type="protein sequence ID" value="GAP64060.1"/>
    <property type="molecule type" value="Genomic_DNA"/>
</dbReference>
<dbReference type="AlphaFoldDB" id="A0A0M9UDJ2"/>
<evidence type="ECO:0000313" key="3">
    <source>
        <dbReference type="Proteomes" id="UP000037784"/>
    </source>
</evidence>
<dbReference type="FunCoup" id="A0A0M9UDJ2">
    <property type="interactions" value="55"/>
</dbReference>
<dbReference type="PANTHER" id="PTHR42951:SF17">
    <property type="entry name" value="METALLO-BETA-LACTAMASE DOMAIN-CONTAINING PROTEIN"/>
    <property type="match status" value="1"/>
</dbReference>
<name>A0A0M9UDJ2_9CHLR</name>
<dbReference type="OrthoDB" id="9761531at2"/>
<dbReference type="CDD" id="cd07721">
    <property type="entry name" value="yflN-like_MBL-fold"/>
    <property type="match status" value="1"/>
</dbReference>
<dbReference type="InterPro" id="IPR036866">
    <property type="entry name" value="RibonucZ/Hydroxyglut_hydro"/>
</dbReference>
<reference evidence="3" key="2">
    <citation type="submission" date="2015-08" db="EMBL/GenBank/DDBJ databases">
        <title>Draft Genome Sequence of a Heterotrophic Facultative Anaerobic Bacterium Ardenticatena maritima Strain 110S.</title>
        <authorList>
            <person name="Kawaichi S."/>
            <person name="Yoshida T."/>
            <person name="Sako Y."/>
            <person name="Nakamura R."/>
        </authorList>
    </citation>
    <scope>NUCLEOTIDE SEQUENCE [LARGE SCALE GENOMIC DNA]</scope>
    <source>
        <strain evidence="3">110S</strain>
    </source>
</reference>
<evidence type="ECO:0000313" key="2">
    <source>
        <dbReference type="EMBL" id="GAP64060.1"/>
    </source>
</evidence>
<comment type="caution">
    <text evidence="2">The sequence shown here is derived from an EMBL/GenBank/DDBJ whole genome shotgun (WGS) entry which is preliminary data.</text>
</comment>
<dbReference type="Gene3D" id="3.60.15.10">
    <property type="entry name" value="Ribonuclease Z/Hydroxyacylglutathione hydrolase-like"/>
    <property type="match status" value="1"/>
</dbReference>
<dbReference type="SMART" id="SM00849">
    <property type="entry name" value="Lactamase_B"/>
    <property type="match status" value="1"/>
</dbReference>
<dbReference type="InterPro" id="IPR001279">
    <property type="entry name" value="Metallo-B-lactamas"/>
</dbReference>
<gene>
    <name evidence="2" type="ORF">ARMA_2483</name>
</gene>
<dbReference type="RefSeq" id="WP_054493809.1">
    <property type="nucleotide sequence ID" value="NZ_BBZA01000225.1"/>
</dbReference>
<dbReference type="InterPro" id="IPR050855">
    <property type="entry name" value="NDM-1-like"/>
</dbReference>
<organism evidence="2 3">
    <name type="scientific">Ardenticatena maritima</name>
    <dbReference type="NCBI Taxonomy" id="872965"/>
    <lineage>
        <taxon>Bacteria</taxon>
        <taxon>Bacillati</taxon>
        <taxon>Chloroflexota</taxon>
        <taxon>Ardenticatenia</taxon>
        <taxon>Ardenticatenales</taxon>
        <taxon>Ardenticatenaceae</taxon>
        <taxon>Ardenticatena</taxon>
    </lineage>
</organism>
<dbReference type="SUPFAM" id="SSF56281">
    <property type="entry name" value="Metallo-hydrolase/oxidoreductase"/>
    <property type="match status" value="1"/>
</dbReference>
<feature type="domain" description="Metallo-beta-lactamase" evidence="1">
    <location>
        <begin position="15"/>
        <end position="209"/>
    </location>
</feature>
<protein>
    <recommendedName>
        <fullName evidence="1">Metallo-beta-lactamase domain-containing protein</fullName>
    </recommendedName>
</protein>
<proteinExistence type="predicted"/>